<reference evidence="2" key="1">
    <citation type="submission" date="2018-01" db="EMBL/GenBank/DDBJ databases">
        <title>An insight into the sialome of Amazonian anophelines.</title>
        <authorList>
            <person name="Ribeiro J.M."/>
            <person name="Scarpassa V."/>
            <person name="Calvo E."/>
        </authorList>
    </citation>
    <scope>NUCLEOTIDE SEQUENCE</scope>
</reference>
<sequence length="81" mass="9234">MLLVFFFLQHMSLRRVICDTRTPLRKENDDFLSKCPRTGTLAKVLLQVAEKASSAIAAAAADAKQVALTMELYRTNWFPFR</sequence>
<evidence type="ECO:0000256" key="1">
    <source>
        <dbReference type="SAM" id="SignalP"/>
    </source>
</evidence>
<dbReference type="AlphaFoldDB" id="A0A2M4DL58"/>
<dbReference type="EMBL" id="GGFL01014128">
    <property type="protein sequence ID" value="MBW78306.1"/>
    <property type="molecule type" value="Transcribed_RNA"/>
</dbReference>
<accession>A0A2M4DL58</accession>
<protein>
    <submittedName>
        <fullName evidence="2">Putative secreted protein</fullName>
    </submittedName>
</protein>
<proteinExistence type="predicted"/>
<name>A0A2M4DL58_ANODA</name>
<keyword evidence="1" id="KW-0732">Signal</keyword>
<feature type="chain" id="PRO_5014850443" evidence="1">
    <location>
        <begin position="19"/>
        <end position="81"/>
    </location>
</feature>
<evidence type="ECO:0000313" key="2">
    <source>
        <dbReference type="EMBL" id="MBW78306.1"/>
    </source>
</evidence>
<feature type="signal peptide" evidence="1">
    <location>
        <begin position="1"/>
        <end position="18"/>
    </location>
</feature>
<organism evidence="2">
    <name type="scientific">Anopheles darlingi</name>
    <name type="common">Mosquito</name>
    <dbReference type="NCBI Taxonomy" id="43151"/>
    <lineage>
        <taxon>Eukaryota</taxon>
        <taxon>Metazoa</taxon>
        <taxon>Ecdysozoa</taxon>
        <taxon>Arthropoda</taxon>
        <taxon>Hexapoda</taxon>
        <taxon>Insecta</taxon>
        <taxon>Pterygota</taxon>
        <taxon>Neoptera</taxon>
        <taxon>Endopterygota</taxon>
        <taxon>Diptera</taxon>
        <taxon>Nematocera</taxon>
        <taxon>Culicoidea</taxon>
        <taxon>Culicidae</taxon>
        <taxon>Anophelinae</taxon>
        <taxon>Anopheles</taxon>
    </lineage>
</organism>